<accession>A0A8J6R6D3</accession>
<dbReference type="EMBL" id="JACWUN010000013">
    <property type="protein sequence ID" value="MBD1401274.1"/>
    <property type="molecule type" value="Genomic_DNA"/>
</dbReference>
<gene>
    <name evidence="1" type="ORF">ICT70_11365</name>
</gene>
<proteinExistence type="predicted"/>
<evidence type="ECO:0000313" key="1">
    <source>
        <dbReference type="EMBL" id="MBD1401274.1"/>
    </source>
</evidence>
<protein>
    <submittedName>
        <fullName evidence="1">Uncharacterized protein</fullName>
    </submittedName>
</protein>
<keyword evidence="2" id="KW-1185">Reference proteome</keyword>
<sequence>MEVILKQSIEQYRVIIAHARHLERLLQKADPEDLQTYTERLQQLQDAAGVNDERVFELYAADSEYWQQHPLFIERNELLEQIAELNHLLLPRIRGIMAVIASELAQIKSGRTAVAGYHRPVSKLPVAARGVG</sequence>
<name>A0A8J6R6D3_9BACT</name>
<comment type="caution">
    <text evidence="1">The sequence shown here is derived from an EMBL/GenBank/DDBJ whole genome shotgun (WGS) entry which is preliminary data.</text>
</comment>
<organism evidence="1 2">
    <name type="scientific">Pelovirga terrestris</name>
    <dbReference type="NCBI Taxonomy" id="2771352"/>
    <lineage>
        <taxon>Bacteria</taxon>
        <taxon>Pseudomonadati</taxon>
        <taxon>Thermodesulfobacteriota</taxon>
        <taxon>Desulfuromonadia</taxon>
        <taxon>Geobacterales</taxon>
        <taxon>Geobacteraceae</taxon>
        <taxon>Pelovirga</taxon>
    </lineage>
</organism>
<evidence type="ECO:0000313" key="2">
    <source>
        <dbReference type="Proteomes" id="UP000632828"/>
    </source>
</evidence>
<reference evidence="1" key="1">
    <citation type="submission" date="2020-09" db="EMBL/GenBank/DDBJ databases">
        <title>Pelobacter alkaliphilus sp. nov., a novel anaerobic arsenate-reducing bacterium from terrestrial mud volcano.</title>
        <authorList>
            <person name="Khomyakova M.A."/>
            <person name="Merkel A.Y."/>
            <person name="Slobodkin A.I."/>
        </authorList>
    </citation>
    <scope>NUCLEOTIDE SEQUENCE</scope>
    <source>
        <strain evidence="1">M08fum</strain>
    </source>
</reference>
<dbReference type="Proteomes" id="UP000632828">
    <property type="component" value="Unassembled WGS sequence"/>
</dbReference>
<dbReference type="AlphaFoldDB" id="A0A8J6R6D3"/>
<dbReference type="RefSeq" id="WP_191156700.1">
    <property type="nucleotide sequence ID" value="NZ_JACWUN010000013.1"/>
</dbReference>